<evidence type="ECO:0000313" key="11">
    <source>
        <dbReference type="EMBL" id="SHG08515.1"/>
    </source>
</evidence>
<reference evidence="12" key="1">
    <citation type="submission" date="2016-11" db="EMBL/GenBank/DDBJ databases">
        <authorList>
            <person name="Varghese N."/>
            <person name="Submissions S."/>
        </authorList>
    </citation>
    <scope>NUCLEOTIDE SEQUENCE [LARGE SCALE GENOMIC DNA]</scope>
    <source>
        <strain evidence="12">DSM 16579</strain>
    </source>
</reference>
<keyword evidence="3 8" id="KW-1133">Transmembrane helix</keyword>
<dbReference type="InterPro" id="IPR003660">
    <property type="entry name" value="HAMP_dom"/>
</dbReference>
<dbReference type="FunFam" id="1.10.287.950:FF:000001">
    <property type="entry name" value="Methyl-accepting chemotaxis sensory transducer"/>
    <property type="match status" value="1"/>
</dbReference>
<sequence>MTIKIKIYLGIMLFVIIVLGNSVLGMLSVSKLKSEINFITGNAWDAADGSMEGTIGIQSQIITLDAFINNELSLADAKNKIAETNKFTQEALGRMKASGLIETQSITTLDNYLAKLETLKGKILSDDKENSKNAVAEFDQHVITLLEFVGELEEEGDSKVEEGAAGIANVINQVELNNYISLAVVLILSTFIIFAANRLIIRPLRQMISVLEGLNSADGNLTTRLDSSGKDEMAEVAKNLNGFIELVHSVIKQVASTVSTTQGFAAQIDDALQQVDRLSKHQQQGTNEISNAVNAMTSSLSEVSSDASKCGDMAIKANTNSTQGQNNLSQTLKSLHNVVDEMDKASSVVSTLETDGQNIGNVLDVIRGIAEQTNLLALNAAIEAARAGETGRGFAVVADEVRSLANRTHESTLEIETVVERIQKGSADAAQVMRTSQKLTEGVSTQAKETIEMFTAIIASINTLSHTNQQISASIQEQNQQAGEIAEQVNDVTNTAFSNVEYTQKAVDIKNRLINDVQQLSKLVDRFRI</sequence>
<dbReference type="PANTHER" id="PTHR32089">
    <property type="entry name" value="METHYL-ACCEPTING CHEMOTAXIS PROTEIN MCPB"/>
    <property type="match status" value="1"/>
</dbReference>
<comment type="subcellular location">
    <subcellularLocation>
        <location evidence="1">Membrane</location>
        <topology evidence="1">Multi-pass membrane protein</topology>
    </subcellularLocation>
</comment>
<keyword evidence="12" id="KW-1185">Reference proteome</keyword>
<protein>
    <submittedName>
        <fullName evidence="11">Methyl-accepting chemotaxis protein</fullName>
    </submittedName>
</protein>
<proteinExistence type="inferred from homology"/>
<dbReference type="Proteomes" id="UP000184517">
    <property type="component" value="Unassembled WGS sequence"/>
</dbReference>
<dbReference type="InterPro" id="IPR004090">
    <property type="entry name" value="Chemotax_Me-accpt_rcpt"/>
</dbReference>
<dbReference type="CDD" id="cd11386">
    <property type="entry name" value="MCP_signal"/>
    <property type="match status" value="1"/>
</dbReference>
<comment type="similarity">
    <text evidence="6">Belongs to the methyl-accepting chemotaxis (MCP) protein family.</text>
</comment>
<dbReference type="PANTHER" id="PTHR32089:SF119">
    <property type="entry name" value="METHYL-ACCEPTING CHEMOTAXIS PROTEIN CTPL"/>
    <property type="match status" value="1"/>
</dbReference>
<evidence type="ECO:0000259" key="9">
    <source>
        <dbReference type="PROSITE" id="PS50111"/>
    </source>
</evidence>
<accession>A0A1M5GY62</accession>
<evidence type="ECO:0000256" key="3">
    <source>
        <dbReference type="ARBA" id="ARBA00022989"/>
    </source>
</evidence>
<dbReference type="CDD" id="cd06225">
    <property type="entry name" value="HAMP"/>
    <property type="match status" value="1"/>
</dbReference>
<evidence type="ECO:0000256" key="7">
    <source>
        <dbReference type="PROSITE-ProRule" id="PRU00284"/>
    </source>
</evidence>
<keyword evidence="4 8" id="KW-0472">Membrane</keyword>
<evidence type="ECO:0000256" key="8">
    <source>
        <dbReference type="SAM" id="Phobius"/>
    </source>
</evidence>
<dbReference type="STRING" id="1122206.SAMN02745753_03247"/>
<keyword evidence="2 8" id="KW-0812">Transmembrane</keyword>
<evidence type="ECO:0000256" key="6">
    <source>
        <dbReference type="ARBA" id="ARBA00029447"/>
    </source>
</evidence>
<dbReference type="Gene3D" id="1.10.287.950">
    <property type="entry name" value="Methyl-accepting chemotaxis protein"/>
    <property type="match status" value="1"/>
</dbReference>
<evidence type="ECO:0000313" key="12">
    <source>
        <dbReference type="Proteomes" id="UP000184517"/>
    </source>
</evidence>
<dbReference type="PROSITE" id="PS50885">
    <property type="entry name" value="HAMP"/>
    <property type="match status" value="1"/>
</dbReference>
<feature type="domain" description="Methyl-accepting transducer" evidence="9">
    <location>
        <begin position="257"/>
        <end position="493"/>
    </location>
</feature>
<dbReference type="SMART" id="SM00304">
    <property type="entry name" value="HAMP"/>
    <property type="match status" value="1"/>
</dbReference>
<dbReference type="GO" id="GO:0004888">
    <property type="term" value="F:transmembrane signaling receptor activity"/>
    <property type="evidence" value="ECO:0007669"/>
    <property type="project" value="InterPro"/>
</dbReference>
<evidence type="ECO:0000256" key="2">
    <source>
        <dbReference type="ARBA" id="ARBA00022692"/>
    </source>
</evidence>
<name>A0A1M5GY62_9GAMM</name>
<dbReference type="PROSITE" id="PS50111">
    <property type="entry name" value="CHEMOTAXIS_TRANSDUC_2"/>
    <property type="match status" value="1"/>
</dbReference>
<keyword evidence="5 7" id="KW-0807">Transducer</keyword>
<organism evidence="11 12">
    <name type="scientific">Marinomonas polaris DSM 16579</name>
    <dbReference type="NCBI Taxonomy" id="1122206"/>
    <lineage>
        <taxon>Bacteria</taxon>
        <taxon>Pseudomonadati</taxon>
        <taxon>Pseudomonadota</taxon>
        <taxon>Gammaproteobacteria</taxon>
        <taxon>Oceanospirillales</taxon>
        <taxon>Oceanospirillaceae</taxon>
        <taxon>Marinomonas</taxon>
    </lineage>
</organism>
<dbReference type="RefSeq" id="WP_072840716.1">
    <property type="nucleotide sequence ID" value="NZ_FQVF01000015.1"/>
</dbReference>
<dbReference type="PRINTS" id="PR00260">
    <property type="entry name" value="CHEMTRNSDUCR"/>
</dbReference>
<dbReference type="SMART" id="SM00283">
    <property type="entry name" value="MA"/>
    <property type="match status" value="1"/>
</dbReference>
<evidence type="ECO:0000256" key="1">
    <source>
        <dbReference type="ARBA" id="ARBA00004141"/>
    </source>
</evidence>
<dbReference type="GO" id="GO:0007165">
    <property type="term" value="P:signal transduction"/>
    <property type="evidence" value="ECO:0007669"/>
    <property type="project" value="UniProtKB-KW"/>
</dbReference>
<dbReference type="InterPro" id="IPR004089">
    <property type="entry name" value="MCPsignal_dom"/>
</dbReference>
<dbReference type="AlphaFoldDB" id="A0A1M5GY62"/>
<dbReference type="OrthoDB" id="5613951at2"/>
<gene>
    <name evidence="11" type="ORF">SAMN02745753_03247</name>
</gene>
<dbReference type="Pfam" id="PF00672">
    <property type="entry name" value="HAMP"/>
    <property type="match status" value="1"/>
</dbReference>
<dbReference type="GO" id="GO:0016020">
    <property type="term" value="C:membrane"/>
    <property type="evidence" value="ECO:0007669"/>
    <property type="project" value="UniProtKB-SubCell"/>
</dbReference>
<evidence type="ECO:0000256" key="5">
    <source>
        <dbReference type="ARBA" id="ARBA00023224"/>
    </source>
</evidence>
<evidence type="ECO:0000256" key="4">
    <source>
        <dbReference type="ARBA" id="ARBA00023136"/>
    </source>
</evidence>
<dbReference type="SUPFAM" id="SSF58104">
    <property type="entry name" value="Methyl-accepting chemotaxis protein (MCP) signaling domain"/>
    <property type="match status" value="1"/>
</dbReference>
<feature type="transmembrane region" description="Helical" evidence="8">
    <location>
        <begin position="179"/>
        <end position="201"/>
    </location>
</feature>
<evidence type="ECO:0000259" key="10">
    <source>
        <dbReference type="PROSITE" id="PS50885"/>
    </source>
</evidence>
<dbReference type="Pfam" id="PF00015">
    <property type="entry name" value="MCPsignal"/>
    <property type="match status" value="1"/>
</dbReference>
<dbReference type="EMBL" id="FQVF01000015">
    <property type="protein sequence ID" value="SHG08515.1"/>
    <property type="molecule type" value="Genomic_DNA"/>
</dbReference>
<feature type="transmembrane region" description="Helical" evidence="8">
    <location>
        <begin position="7"/>
        <end position="29"/>
    </location>
</feature>
<dbReference type="GO" id="GO:0006935">
    <property type="term" value="P:chemotaxis"/>
    <property type="evidence" value="ECO:0007669"/>
    <property type="project" value="InterPro"/>
</dbReference>
<feature type="domain" description="HAMP" evidence="10">
    <location>
        <begin position="198"/>
        <end position="252"/>
    </location>
</feature>